<sequence>MPRPIPRVIRSFIAKKTEELQPLKSPKSSPDYAEKLNLATDLHAQGIDPIRWTAAQPADWATQQAFQKTGQKDDRHFAVGGRLYRTTPQVAANQAQGQDAIDVYLGADAKPVEQLVDIARVPLTHPAGRPHDTAENRPDFHALNLHYARVGVDPALAHNGDPLPMETQLKLQQATRAPDGSEIPLGIPGIYRGYDDGYFYAANEGTKESPEVQALRRKLATEKAQAQGDASAMAANDNDLDIDEAVARNHSDARTRRDQEKKKRLQSEKIDKVEVLFFEPAGWAESSFGHVAMNVDGVVYSWGPEGMFAERFGDYMKRNNFRDATGFALKLDKHQKAALKNHIASYGDAHNYNWAISNCADPIESGLEELGFPLGLALTPKDLRDALVYNKIVDGNVYTLYKADPDQAAPPFSSAPWSVLGDN</sequence>
<proteinExistence type="predicted"/>
<organism evidence="1 2">
    <name type="scientific">Dongia rigui</name>
    <dbReference type="NCBI Taxonomy" id="940149"/>
    <lineage>
        <taxon>Bacteria</taxon>
        <taxon>Pseudomonadati</taxon>
        <taxon>Pseudomonadota</taxon>
        <taxon>Alphaproteobacteria</taxon>
        <taxon>Rhodospirillales</taxon>
        <taxon>Dongiaceae</taxon>
        <taxon>Dongia</taxon>
    </lineage>
</organism>
<evidence type="ECO:0000313" key="2">
    <source>
        <dbReference type="Proteomes" id="UP001271769"/>
    </source>
</evidence>
<protein>
    <submittedName>
        <fullName evidence="1">Uncharacterized protein</fullName>
    </submittedName>
</protein>
<gene>
    <name evidence="1" type="ORF">SMD31_02960</name>
</gene>
<accession>A0ABU5DV96</accession>
<comment type="caution">
    <text evidence="1">The sequence shown here is derived from an EMBL/GenBank/DDBJ whole genome shotgun (WGS) entry which is preliminary data.</text>
</comment>
<keyword evidence="2" id="KW-1185">Reference proteome</keyword>
<name>A0ABU5DV96_9PROT</name>
<dbReference type="Proteomes" id="UP001271769">
    <property type="component" value="Unassembled WGS sequence"/>
</dbReference>
<reference evidence="1 2" key="1">
    <citation type="journal article" date="2013" name="Antonie Van Leeuwenhoek">
        <title>Dongia rigui sp. nov., isolated from freshwater of a large wetland in Korea.</title>
        <authorList>
            <person name="Baik K.S."/>
            <person name="Hwang Y.M."/>
            <person name="Choi J.S."/>
            <person name="Kwon J."/>
            <person name="Seong C.N."/>
        </authorList>
    </citation>
    <scope>NUCLEOTIDE SEQUENCE [LARGE SCALE GENOMIC DNA]</scope>
    <source>
        <strain evidence="1 2">04SU4-P</strain>
    </source>
</reference>
<evidence type="ECO:0000313" key="1">
    <source>
        <dbReference type="EMBL" id="MDY0870860.1"/>
    </source>
</evidence>
<dbReference type="RefSeq" id="WP_320499225.1">
    <property type="nucleotide sequence ID" value="NZ_JAXCLX010000001.1"/>
</dbReference>
<dbReference type="EMBL" id="JAXCLX010000001">
    <property type="protein sequence ID" value="MDY0870860.1"/>
    <property type="molecule type" value="Genomic_DNA"/>
</dbReference>